<dbReference type="AlphaFoldDB" id="H9UBQ1"/>
<dbReference type="InterPro" id="IPR027396">
    <property type="entry name" value="DsrEFH-like"/>
</dbReference>
<dbReference type="EMBL" id="CP003260">
    <property type="protein sequence ID" value="AFG34944.1"/>
    <property type="molecule type" value="Genomic_DNA"/>
</dbReference>
<dbReference type="Proteomes" id="UP000007384">
    <property type="component" value="Chromosome"/>
</dbReference>
<dbReference type="eggNOG" id="COG2923">
    <property type="taxonomic scope" value="Bacteria"/>
</dbReference>
<gene>
    <name evidence="1" type="ordered locus">Ferpe_0828</name>
</gene>
<dbReference type="HOGENOM" id="CLU_2070287_0_0_0"/>
<organism evidence="1 2">
    <name type="scientific">Fervidobacterium pennivorans (strain DSM 9078 / Ven5)</name>
    <dbReference type="NCBI Taxonomy" id="771875"/>
    <lineage>
        <taxon>Bacteria</taxon>
        <taxon>Thermotogati</taxon>
        <taxon>Thermotogota</taxon>
        <taxon>Thermotogae</taxon>
        <taxon>Thermotogales</taxon>
        <taxon>Fervidobacteriaceae</taxon>
        <taxon>Fervidobacterium</taxon>
    </lineage>
</organism>
<dbReference type="PATRIC" id="fig|771875.3.peg.852"/>
<sequence>MILVAKKLLFVVYQSPVGAIWVNEAFRTAFGMYGEDLEPAVLLMNEAVVAVRPTCKPECLGLLPISMVKKYLARYGTPVYVVKEDAERFKVTEIDPEYNPQFVEKSELSNLFHEYDYVIFM</sequence>
<dbReference type="InterPro" id="IPR017462">
    <property type="entry name" value="Sulphur_relay_TusC/DsrF"/>
</dbReference>
<dbReference type="Gene3D" id="3.40.1260.10">
    <property type="entry name" value="DsrEFH-like"/>
    <property type="match status" value="1"/>
</dbReference>
<dbReference type="KEGG" id="fpe:Ferpe_0828"/>
<accession>H9UBQ1</accession>
<dbReference type="SUPFAM" id="SSF75169">
    <property type="entry name" value="DsrEFH-like"/>
    <property type="match status" value="1"/>
</dbReference>
<dbReference type="STRING" id="771875.Ferpe_0828"/>
<evidence type="ECO:0000313" key="1">
    <source>
        <dbReference type="EMBL" id="AFG34944.1"/>
    </source>
</evidence>
<dbReference type="PANTHER" id="PTHR38780:SF1">
    <property type="entry name" value="PROTEIN TUSC"/>
    <property type="match status" value="1"/>
</dbReference>
<reference evidence="1" key="1">
    <citation type="submission" date="2012-03" db="EMBL/GenBank/DDBJ databases">
        <title>Complete sequence of Fervidobacterium pennivorans DSM 9078.</title>
        <authorList>
            <consortium name="US DOE Joint Genome Institute"/>
            <person name="Lucas S."/>
            <person name="Han J."/>
            <person name="Lapidus A."/>
            <person name="Cheng J.-F."/>
            <person name="Goodwin L."/>
            <person name="Pitluck S."/>
            <person name="Peters L."/>
            <person name="Ovchinnikova G."/>
            <person name="Lu M."/>
            <person name="Detter J.C."/>
            <person name="Han C."/>
            <person name="Tapia R."/>
            <person name="Land M."/>
            <person name="Hauser L."/>
            <person name="Kyrpides N."/>
            <person name="Ivanova N."/>
            <person name="Pagani I."/>
            <person name="Noll K.M."/>
            <person name="Woyke T."/>
        </authorList>
    </citation>
    <scope>NUCLEOTIDE SEQUENCE</scope>
    <source>
        <strain evidence="1">DSM 9078</strain>
    </source>
</reference>
<protein>
    <submittedName>
        <fullName evidence="1">Uncharacterized protein involved in the oxidation of intracellular sulfur</fullName>
    </submittedName>
</protein>
<dbReference type="PANTHER" id="PTHR38780">
    <property type="entry name" value="PROTEIN TUSC"/>
    <property type="match status" value="1"/>
</dbReference>
<name>H9UBQ1_FERPD</name>
<proteinExistence type="predicted"/>
<keyword evidence="2" id="KW-1185">Reference proteome</keyword>
<evidence type="ECO:0000313" key="2">
    <source>
        <dbReference type="Proteomes" id="UP000007384"/>
    </source>
</evidence>